<evidence type="ECO:0000256" key="1">
    <source>
        <dbReference type="SAM" id="MobiDB-lite"/>
    </source>
</evidence>
<reference evidence="2 3" key="1">
    <citation type="submission" date="2006-10" db="EMBL/GenBank/DDBJ databases">
        <title>The Genome Sequence of Batrachochytrium dendrobatidis JEL423.</title>
        <authorList>
            <consortium name="The Broad Institute Genome Sequencing Platform"/>
            <person name="Birren B."/>
            <person name="Lander E."/>
            <person name="Galagan J."/>
            <person name="Cuomo C."/>
            <person name="Devon K."/>
            <person name="Jaffe D."/>
            <person name="Butler J."/>
            <person name="Alvarez P."/>
            <person name="Gnerre S."/>
            <person name="Grabherr M."/>
            <person name="Kleber M."/>
            <person name="Mauceli E."/>
            <person name="Brockman W."/>
            <person name="Young S."/>
            <person name="LaButti K."/>
            <person name="Sykes S."/>
            <person name="DeCaprio D."/>
            <person name="Crawford M."/>
            <person name="Koehrsen M."/>
            <person name="Engels R."/>
            <person name="Montgomery P."/>
            <person name="Pearson M."/>
            <person name="Howarth C."/>
            <person name="Larson L."/>
            <person name="White J."/>
            <person name="O'Leary S."/>
            <person name="Kodira C."/>
            <person name="Zeng Q."/>
            <person name="Yandava C."/>
            <person name="Alvarado L."/>
            <person name="Longcore J."/>
            <person name="James T."/>
        </authorList>
    </citation>
    <scope>NUCLEOTIDE SEQUENCE [LARGE SCALE GENOMIC DNA]</scope>
    <source>
        <strain evidence="2 3">JEL423</strain>
    </source>
</reference>
<protein>
    <submittedName>
        <fullName evidence="2">Uncharacterized protein</fullName>
    </submittedName>
</protein>
<dbReference type="PANTHER" id="PTHR34035">
    <property type="entry name" value="TESTIS-EXPRESSED PROTEIN 47"/>
    <property type="match status" value="1"/>
</dbReference>
<dbReference type="Proteomes" id="UP000077115">
    <property type="component" value="Unassembled WGS sequence"/>
</dbReference>
<name>A0A177WN16_BATDL</name>
<feature type="region of interest" description="Disordered" evidence="1">
    <location>
        <begin position="1"/>
        <end position="50"/>
    </location>
</feature>
<dbReference type="AlphaFoldDB" id="A0A177WN16"/>
<dbReference type="Pfam" id="PF24787">
    <property type="entry name" value="TEX47"/>
    <property type="match status" value="2"/>
</dbReference>
<evidence type="ECO:0000313" key="2">
    <source>
        <dbReference type="EMBL" id="OAJ41054.1"/>
    </source>
</evidence>
<dbReference type="InterPro" id="IPR055308">
    <property type="entry name" value="TEX47-like"/>
</dbReference>
<organism evidence="2 3">
    <name type="scientific">Batrachochytrium dendrobatidis (strain JEL423)</name>
    <dbReference type="NCBI Taxonomy" id="403673"/>
    <lineage>
        <taxon>Eukaryota</taxon>
        <taxon>Fungi</taxon>
        <taxon>Fungi incertae sedis</taxon>
        <taxon>Chytridiomycota</taxon>
        <taxon>Chytridiomycota incertae sedis</taxon>
        <taxon>Chytridiomycetes</taxon>
        <taxon>Rhizophydiales</taxon>
        <taxon>Rhizophydiales incertae sedis</taxon>
        <taxon>Batrachochytrium</taxon>
    </lineage>
</organism>
<accession>A0A177WN16</accession>
<dbReference type="EMBL" id="DS022305">
    <property type="protein sequence ID" value="OAJ41054.1"/>
    <property type="molecule type" value="Genomic_DNA"/>
</dbReference>
<gene>
    <name evidence="2" type="ORF">BDEG_24707</name>
</gene>
<proteinExistence type="predicted"/>
<dbReference type="VEuPathDB" id="FungiDB:BDEG_24707"/>
<sequence length="330" mass="36808">MASSQLKLSSGDASTLNQPATAQTFSEPGTRNSTTFGAMTTGTNQVSTPGSNATQLLMNENGGNSQFMLFDNKRPNYLDVLKEKLEKANKTSMIYTVIITGELAKKLDRVEFSSYYQKFFKRQQSENELITGVLLIYRESFAHVLEASQKVVYAFLRDIGSQPTFVPRTDFIGLNTDSKPQAEDVNIAMMVNTKVLLLSDNTSERSYPFWASKVIDSKEDSLEVDPSLFADDAFLDKIISDTCIGLLSVGTQLSSLNKSELKHAFEEISERFKDYLPHQNILNAITGCSNIISVDGWLKAFDSPMQLTFESEIVWPAPKALVFYSHIHVK</sequence>
<evidence type="ECO:0000313" key="3">
    <source>
        <dbReference type="Proteomes" id="UP000077115"/>
    </source>
</evidence>
<dbReference type="PANTHER" id="PTHR34035:SF1">
    <property type="entry name" value="TESTIS-EXPRESSED PROTEIN 47"/>
    <property type="match status" value="1"/>
</dbReference>
<reference evidence="2 3" key="2">
    <citation type="submission" date="2016-05" db="EMBL/GenBank/DDBJ databases">
        <title>Lineage-specific infection strategies underlie the spectrum of fungal disease in amphibians.</title>
        <authorList>
            <person name="Cuomo C.A."/>
            <person name="Farrer R.A."/>
            <person name="James T."/>
            <person name="Longcore J."/>
            <person name="Birren B."/>
        </authorList>
    </citation>
    <scope>NUCLEOTIDE SEQUENCE [LARGE SCALE GENOMIC DNA]</scope>
    <source>
        <strain evidence="2 3">JEL423</strain>
    </source>
</reference>